<keyword evidence="4" id="KW-1185">Reference proteome</keyword>
<protein>
    <recommendedName>
        <fullName evidence="2">Transposable element P transposase-like RNase H domain-containing protein</fullName>
    </recommendedName>
</protein>
<evidence type="ECO:0000259" key="2">
    <source>
        <dbReference type="Pfam" id="PF21787"/>
    </source>
</evidence>
<dbReference type="EMBL" id="OY660869">
    <property type="protein sequence ID" value="CAJ1057940.1"/>
    <property type="molecule type" value="Genomic_DNA"/>
</dbReference>
<evidence type="ECO:0000313" key="3">
    <source>
        <dbReference type="EMBL" id="CAJ1057940.1"/>
    </source>
</evidence>
<accession>A0AAV1FAB8</accession>
<dbReference type="InterPro" id="IPR048365">
    <property type="entry name" value="TNP-like_RNaseH_N"/>
</dbReference>
<name>A0AAV1FAB8_XYRNO</name>
<proteinExistence type="predicted"/>
<gene>
    <name evidence="3" type="ORF">XNOV1_A007928</name>
</gene>
<feature type="region of interest" description="Disordered" evidence="1">
    <location>
        <begin position="1"/>
        <end position="27"/>
    </location>
</feature>
<dbReference type="Proteomes" id="UP001178508">
    <property type="component" value="Chromosome 6"/>
</dbReference>
<reference evidence="3" key="1">
    <citation type="submission" date="2023-08" db="EMBL/GenBank/DDBJ databases">
        <authorList>
            <person name="Alioto T."/>
            <person name="Alioto T."/>
            <person name="Gomez Garrido J."/>
        </authorList>
    </citation>
    <scope>NUCLEOTIDE SEQUENCE</scope>
</reference>
<organism evidence="3 4">
    <name type="scientific">Xyrichtys novacula</name>
    <name type="common">Pearly razorfish</name>
    <name type="synonym">Hemipteronotus novacula</name>
    <dbReference type="NCBI Taxonomy" id="13765"/>
    <lineage>
        <taxon>Eukaryota</taxon>
        <taxon>Metazoa</taxon>
        <taxon>Chordata</taxon>
        <taxon>Craniata</taxon>
        <taxon>Vertebrata</taxon>
        <taxon>Euteleostomi</taxon>
        <taxon>Actinopterygii</taxon>
        <taxon>Neopterygii</taxon>
        <taxon>Teleostei</taxon>
        <taxon>Neoteleostei</taxon>
        <taxon>Acanthomorphata</taxon>
        <taxon>Eupercaria</taxon>
        <taxon>Labriformes</taxon>
        <taxon>Labridae</taxon>
        <taxon>Xyrichtys</taxon>
    </lineage>
</organism>
<dbReference type="Pfam" id="PF21787">
    <property type="entry name" value="TNP-like_RNaseH_N"/>
    <property type="match status" value="1"/>
</dbReference>
<dbReference type="AlphaFoldDB" id="A0AAV1FAB8"/>
<evidence type="ECO:0000256" key="1">
    <source>
        <dbReference type="SAM" id="MobiDB-lite"/>
    </source>
</evidence>
<sequence>MVRSSKLQGPVKKPLRQGQGTSNDRATVNDLREQLRIETLRRKRVKRALKQQKKINFGLRKKNNLIQKKFRSIFNTDQIQSLGREKKRWIRWSNQTLKKAIQIRFTAGTTGYKTLQKMKIPRPDIRTTQQRMQHVKMEPGVLMEVIKMLKLKAEGINKMERECVLTLEEMAISPGMELHMGARRLFGNATLPSHTGQAMHACVFKQIVAYHYSGNSTDGSVYQLIIIATVEAAASVSSAMHIFNMAMSAALRYLVEEEQRSQSYLVTSWFLEKVDHWFDLMSSRNVATALSLFKMEEYEKAIHFLQDSIHLFRGLKIGHLGSWKPVQTGLVMATRVILEVQQDLLSKGHKFVLTSRFTQDCLENTFSCIPQRNPVPTPAEFHYALRAVTVGQFLTTVPTGNYLDDGSDHLADFLDSKRSSCSPPPVVCLEQLDDPASLPDFTKKEFCVLYHLAGYIVKRVIGCSLCEECQSSLIENENASERDVLLRLKEFKREASDEVFTLIQSVEQLIPVTSVDSLMESTNAVAMLEQAAMKLDSNLP</sequence>
<feature type="domain" description="Transposable element P transposase-like RNase H" evidence="2">
    <location>
        <begin position="138"/>
        <end position="206"/>
    </location>
</feature>
<evidence type="ECO:0000313" key="4">
    <source>
        <dbReference type="Proteomes" id="UP001178508"/>
    </source>
</evidence>